<gene>
    <name evidence="1" type="ORF">C2G38_2068588</name>
</gene>
<dbReference type="AlphaFoldDB" id="A0A397VR53"/>
<organism evidence="1 2">
    <name type="scientific">Gigaspora rosea</name>
    <dbReference type="NCBI Taxonomy" id="44941"/>
    <lineage>
        <taxon>Eukaryota</taxon>
        <taxon>Fungi</taxon>
        <taxon>Fungi incertae sedis</taxon>
        <taxon>Mucoromycota</taxon>
        <taxon>Glomeromycotina</taxon>
        <taxon>Glomeromycetes</taxon>
        <taxon>Diversisporales</taxon>
        <taxon>Gigasporaceae</taxon>
        <taxon>Gigaspora</taxon>
    </lineage>
</organism>
<feature type="non-terminal residue" evidence="1">
    <location>
        <position position="54"/>
    </location>
</feature>
<proteinExistence type="predicted"/>
<reference evidence="1 2" key="1">
    <citation type="submission" date="2018-06" db="EMBL/GenBank/DDBJ databases">
        <title>Comparative genomics reveals the genomic features of Rhizophagus irregularis, R. cerebriforme, R. diaphanum and Gigaspora rosea, and their symbiotic lifestyle signature.</title>
        <authorList>
            <person name="Morin E."/>
            <person name="San Clemente H."/>
            <person name="Chen E.C.H."/>
            <person name="De La Providencia I."/>
            <person name="Hainaut M."/>
            <person name="Kuo A."/>
            <person name="Kohler A."/>
            <person name="Murat C."/>
            <person name="Tang N."/>
            <person name="Roy S."/>
            <person name="Loubradou J."/>
            <person name="Henrissat B."/>
            <person name="Grigoriev I.V."/>
            <person name="Corradi N."/>
            <person name="Roux C."/>
            <person name="Martin F.M."/>
        </authorList>
    </citation>
    <scope>NUCLEOTIDE SEQUENCE [LARGE SCALE GENOMIC DNA]</scope>
    <source>
        <strain evidence="1 2">DAOM 194757</strain>
    </source>
</reference>
<protein>
    <submittedName>
        <fullName evidence="1">Uncharacterized protein</fullName>
    </submittedName>
</protein>
<sequence length="54" mass="6502">MKTCTTLILLILDYVDQSLKIQALKGFLVHFLILLQRCCIGKVYYKIRYLFFWN</sequence>
<dbReference type="EMBL" id="QKWP01000192">
    <property type="protein sequence ID" value="RIB25014.1"/>
    <property type="molecule type" value="Genomic_DNA"/>
</dbReference>
<evidence type="ECO:0000313" key="1">
    <source>
        <dbReference type="EMBL" id="RIB25014.1"/>
    </source>
</evidence>
<comment type="caution">
    <text evidence="1">The sequence shown here is derived from an EMBL/GenBank/DDBJ whole genome shotgun (WGS) entry which is preliminary data.</text>
</comment>
<evidence type="ECO:0000313" key="2">
    <source>
        <dbReference type="Proteomes" id="UP000266673"/>
    </source>
</evidence>
<name>A0A397VR53_9GLOM</name>
<accession>A0A397VR53</accession>
<keyword evidence="2" id="KW-1185">Reference proteome</keyword>
<dbReference type="Proteomes" id="UP000266673">
    <property type="component" value="Unassembled WGS sequence"/>
</dbReference>